<comment type="caution">
    <text evidence="1">The sequence shown here is derived from an EMBL/GenBank/DDBJ whole genome shotgun (WGS) entry which is preliminary data.</text>
</comment>
<accession>A0A8S1HNL6</accession>
<organism evidence="1 2">
    <name type="scientific">Caenorhabditis auriculariae</name>
    <dbReference type="NCBI Taxonomy" id="2777116"/>
    <lineage>
        <taxon>Eukaryota</taxon>
        <taxon>Metazoa</taxon>
        <taxon>Ecdysozoa</taxon>
        <taxon>Nematoda</taxon>
        <taxon>Chromadorea</taxon>
        <taxon>Rhabditida</taxon>
        <taxon>Rhabditina</taxon>
        <taxon>Rhabditomorpha</taxon>
        <taxon>Rhabditoidea</taxon>
        <taxon>Rhabditidae</taxon>
        <taxon>Peloderinae</taxon>
        <taxon>Caenorhabditis</taxon>
    </lineage>
</organism>
<proteinExistence type="predicted"/>
<sequence length="120" mass="13565">MHQFREHGKLGEPRLVLSLFYTLSEYLNDLSRTGTLSTSSSGSMASFLSARKLNEVEMATAETPTVWVQSQVKKYSRRDALLAAVMVNGFDGNILGTNQLFFTNVFRDMAFHRRWAIANL</sequence>
<keyword evidence="2" id="KW-1185">Reference proteome</keyword>
<dbReference type="Proteomes" id="UP000835052">
    <property type="component" value="Unassembled WGS sequence"/>
</dbReference>
<dbReference type="AlphaFoldDB" id="A0A8S1HNL6"/>
<evidence type="ECO:0000313" key="1">
    <source>
        <dbReference type="EMBL" id="CAD6197449.1"/>
    </source>
</evidence>
<dbReference type="EMBL" id="CAJGYM010000094">
    <property type="protein sequence ID" value="CAD6197449.1"/>
    <property type="molecule type" value="Genomic_DNA"/>
</dbReference>
<name>A0A8S1HNL6_9PELO</name>
<reference evidence="1" key="1">
    <citation type="submission" date="2020-10" db="EMBL/GenBank/DDBJ databases">
        <authorList>
            <person name="Kikuchi T."/>
        </authorList>
    </citation>
    <scope>NUCLEOTIDE SEQUENCE</scope>
    <source>
        <strain evidence="1">NKZ352</strain>
    </source>
</reference>
<gene>
    <name evidence="1" type="ORF">CAUJ_LOCUS13358</name>
</gene>
<evidence type="ECO:0000313" key="2">
    <source>
        <dbReference type="Proteomes" id="UP000835052"/>
    </source>
</evidence>
<protein>
    <submittedName>
        <fullName evidence="1">Uncharacterized protein</fullName>
    </submittedName>
</protein>